<evidence type="ECO:0000313" key="2">
    <source>
        <dbReference type="Proteomes" id="UP001443563"/>
    </source>
</evidence>
<comment type="caution">
    <text evidence="1">The sequence shown here is derived from an EMBL/GenBank/DDBJ whole genome shotgun (WGS) entry which is preliminary data.</text>
</comment>
<proteinExistence type="predicted"/>
<name>A0ABR3EBE0_9TRYP</name>
<dbReference type="EMBL" id="JBAMZM010000016">
    <property type="protein sequence ID" value="KAL0509115.1"/>
    <property type="molecule type" value="Genomic_DNA"/>
</dbReference>
<gene>
    <name evidence="1" type="ORF">Q4I29_002264</name>
</gene>
<protein>
    <submittedName>
        <fullName evidence="1">Uncharacterized protein</fullName>
    </submittedName>
</protein>
<accession>A0ABR3EBE0</accession>
<sequence length="75" mass="8397">MEGAGLKHLSDGFVAEVGLDEDERSDFSDTDDAVLALVVVFKGPSLFRRRGVSSFEKRQRRCLYRRKHSGVVLPS</sequence>
<evidence type="ECO:0000313" key="1">
    <source>
        <dbReference type="EMBL" id="KAL0509115.1"/>
    </source>
</evidence>
<organism evidence="1 2">
    <name type="scientific">Leishmania shawi</name>
    <dbReference type="NCBI Taxonomy" id="5680"/>
    <lineage>
        <taxon>Eukaryota</taxon>
        <taxon>Discoba</taxon>
        <taxon>Euglenozoa</taxon>
        <taxon>Kinetoplastea</taxon>
        <taxon>Metakinetoplastina</taxon>
        <taxon>Trypanosomatida</taxon>
        <taxon>Trypanosomatidae</taxon>
        <taxon>Leishmaniinae</taxon>
        <taxon>Leishmania</taxon>
        <taxon>Leishmania guyanensis species complex</taxon>
    </lineage>
</organism>
<dbReference type="Proteomes" id="UP001443563">
    <property type="component" value="Unassembled WGS sequence"/>
</dbReference>
<keyword evidence="2" id="KW-1185">Reference proteome</keyword>
<reference evidence="1 2" key="1">
    <citation type="submission" date="2024-02" db="EMBL/GenBank/DDBJ databases">
        <title>FIRST GENOME SEQUENCES OF Leishmania (Viannia) shawi, Leishmania (Viannia) lindenbergi AND Leishmania (Viannia) utingensis.</title>
        <authorList>
            <person name="Resadore F."/>
            <person name="Custodio M.G.F."/>
            <person name="Boite M.C."/>
            <person name="Cupolillo E."/>
            <person name="Ferreira G.E.M."/>
        </authorList>
    </citation>
    <scope>NUCLEOTIDE SEQUENCE [LARGE SCALE GENOMIC DNA]</scope>
    <source>
        <strain evidence="1 2">MCEB/BR/1984/M8408</strain>
    </source>
</reference>